<sequence length="404" mass="47574">MNYKKYLEIFYEYLFLIFCLIVPFEEYVSAIPNILIGVLLAIYLVVCKKNQFKYLFKNKSYIVWLGFVLYIFLIAIFNNRVSEDFFILKKLLLPVIIVLLGINVSNFNRCKLWFIAGTVLSVLISFIGVSKYWFSENNFNFTSGDFINQILVSERIYIGFCVAISLVFLLELFKNNKEIKVKILCFVLISLLLSFCFIIAARIAIVCIVYILILFFLSLKNVKIKFWGIISFIIFIGIFFMLNKNLTNRFFHSDNKYHISYYEKVSQQEPRVLIWSCAYGIFKNNFKPFLGNGFYNIKNQLVDCYDSNIDVIKKRNWYVERSFNSHNQYIDFLLSSGWIGIVLFLLILYLMLTTSKISFYTLSLLGSVMLILLIENIFHRQIGCYLFSLVWISLLKNGNIKFEF</sequence>
<keyword evidence="4 5" id="KW-0472">Membrane</keyword>
<evidence type="ECO:0000256" key="5">
    <source>
        <dbReference type="SAM" id="Phobius"/>
    </source>
</evidence>
<evidence type="ECO:0000256" key="2">
    <source>
        <dbReference type="ARBA" id="ARBA00022692"/>
    </source>
</evidence>
<accession>A0A516GP07</accession>
<feature type="transmembrane region" description="Helical" evidence="5">
    <location>
        <begin position="85"/>
        <end position="105"/>
    </location>
</feature>
<dbReference type="KEGG" id="fop:FNB79_04310"/>
<gene>
    <name evidence="7" type="ORF">FNB79_04310</name>
</gene>
<evidence type="ECO:0000313" key="7">
    <source>
        <dbReference type="EMBL" id="QDO93229.1"/>
    </source>
</evidence>
<dbReference type="RefSeq" id="WP_143380134.1">
    <property type="nucleotide sequence ID" value="NZ_CP041637.1"/>
</dbReference>
<feature type="transmembrane region" description="Helical" evidence="5">
    <location>
        <begin position="329"/>
        <end position="351"/>
    </location>
</feature>
<dbReference type="InterPro" id="IPR007016">
    <property type="entry name" value="O-antigen_ligase-rel_domated"/>
</dbReference>
<keyword evidence="8" id="KW-1185">Reference proteome</keyword>
<feature type="transmembrane region" description="Helical" evidence="5">
    <location>
        <begin position="30"/>
        <end position="48"/>
    </location>
</feature>
<feature type="transmembrane region" description="Helical" evidence="5">
    <location>
        <begin position="60"/>
        <end position="79"/>
    </location>
</feature>
<evidence type="ECO:0000256" key="3">
    <source>
        <dbReference type="ARBA" id="ARBA00022989"/>
    </source>
</evidence>
<dbReference type="PANTHER" id="PTHR37422:SF13">
    <property type="entry name" value="LIPOPOLYSACCHARIDE BIOSYNTHESIS PROTEIN PA4999-RELATED"/>
    <property type="match status" value="1"/>
</dbReference>
<feature type="transmembrane region" description="Helical" evidence="5">
    <location>
        <begin position="224"/>
        <end position="242"/>
    </location>
</feature>
<keyword evidence="3 5" id="KW-1133">Transmembrane helix</keyword>
<evidence type="ECO:0000313" key="8">
    <source>
        <dbReference type="Proteomes" id="UP000319209"/>
    </source>
</evidence>
<feature type="transmembrane region" description="Helical" evidence="5">
    <location>
        <begin position="155"/>
        <end position="173"/>
    </location>
</feature>
<dbReference type="EMBL" id="CP041637">
    <property type="protein sequence ID" value="QDO93229.1"/>
    <property type="molecule type" value="Genomic_DNA"/>
</dbReference>
<dbReference type="AlphaFoldDB" id="A0A516GP07"/>
<evidence type="ECO:0000256" key="1">
    <source>
        <dbReference type="ARBA" id="ARBA00004141"/>
    </source>
</evidence>
<dbReference type="Proteomes" id="UP000319209">
    <property type="component" value="Chromosome"/>
</dbReference>
<dbReference type="Pfam" id="PF04932">
    <property type="entry name" value="Wzy_C"/>
    <property type="match status" value="1"/>
</dbReference>
<protein>
    <recommendedName>
        <fullName evidence="6">O-antigen ligase-related domain-containing protein</fullName>
    </recommendedName>
</protein>
<proteinExistence type="predicted"/>
<reference evidence="7 8" key="1">
    <citation type="submission" date="2019-07" db="EMBL/GenBank/DDBJ databases">
        <title>Genome sequencing for Formosa sp. PS13.</title>
        <authorList>
            <person name="Park S.-J."/>
        </authorList>
    </citation>
    <scope>NUCLEOTIDE SEQUENCE [LARGE SCALE GENOMIC DNA]</scope>
    <source>
        <strain evidence="7 8">PS13</strain>
    </source>
</reference>
<name>A0A516GP07_9FLAO</name>
<evidence type="ECO:0000259" key="6">
    <source>
        <dbReference type="Pfam" id="PF04932"/>
    </source>
</evidence>
<feature type="transmembrane region" description="Helical" evidence="5">
    <location>
        <begin position="112"/>
        <end position="135"/>
    </location>
</feature>
<comment type="subcellular location">
    <subcellularLocation>
        <location evidence="1">Membrane</location>
        <topology evidence="1">Multi-pass membrane protein</topology>
    </subcellularLocation>
</comment>
<dbReference type="PANTHER" id="PTHR37422">
    <property type="entry name" value="TEICHURONIC ACID BIOSYNTHESIS PROTEIN TUAE"/>
    <property type="match status" value="1"/>
</dbReference>
<dbReference type="InterPro" id="IPR051533">
    <property type="entry name" value="WaaL-like"/>
</dbReference>
<feature type="transmembrane region" description="Helical" evidence="5">
    <location>
        <begin position="185"/>
        <end position="218"/>
    </location>
</feature>
<feature type="transmembrane region" description="Helical" evidence="5">
    <location>
        <begin position="357"/>
        <end position="378"/>
    </location>
</feature>
<organism evidence="7 8">
    <name type="scientific">Formosa sediminum</name>
    <dbReference type="NCBI Taxonomy" id="2594004"/>
    <lineage>
        <taxon>Bacteria</taxon>
        <taxon>Pseudomonadati</taxon>
        <taxon>Bacteroidota</taxon>
        <taxon>Flavobacteriia</taxon>
        <taxon>Flavobacteriales</taxon>
        <taxon>Flavobacteriaceae</taxon>
        <taxon>Formosa</taxon>
    </lineage>
</organism>
<keyword evidence="2 5" id="KW-0812">Transmembrane</keyword>
<evidence type="ECO:0000256" key="4">
    <source>
        <dbReference type="ARBA" id="ARBA00023136"/>
    </source>
</evidence>
<feature type="transmembrane region" description="Helical" evidence="5">
    <location>
        <begin position="7"/>
        <end position="24"/>
    </location>
</feature>
<dbReference type="GO" id="GO:0016020">
    <property type="term" value="C:membrane"/>
    <property type="evidence" value="ECO:0007669"/>
    <property type="project" value="UniProtKB-SubCell"/>
</dbReference>
<dbReference type="OrthoDB" id="1424618at2"/>
<feature type="domain" description="O-antigen ligase-related" evidence="6">
    <location>
        <begin position="191"/>
        <end position="345"/>
    </location>
</feature>